<dbReference type="PANTHER" id="PTHR30419">
    <property type="entry name" value="HTH-TYPE TRANSCRIPTIONAL REGULATOR YBHD"/>
    <property type="match status" value="1"/>
</dbReference>
<dbReference type="Gene3D" id="3.40.190.10">
    <property type="entry name" value="Periplasmic binding protein-like II"/>
    <property type="match status" value="2"/>
</dbReference>
<proteinExistence type="inferred from homology"/>
<dbReference type="InterPro" id="IPR000847">
    <property type="entry name" value="LysR_HTH_N"/>
</dbReference>
<dbReference type="Gene3D" id="1.10.10.10">
    <property type="entry name" value="Winged helix-like DNA-binding domain superfamily/Winged helix DNA-binding domain"/>
    <property type="match status" value="1"/>
</dbReference>
<dbReference type="AlphaFoldDB" id="A0AAW6LSP8"/>
<evidence type="ECO:0000256" key="3">
    <source>
        <dbReference type="ARBA" id="ARBA00023125"/>
    </source>
</evidence>
<dbReference type="SUPFAM" id="SSF53850">
    <property type="entry name" value="Periplasmic binding protein-like II"/>
    <property type="match status" value="1"/>
</dbReference>
<comment type="caution">
    <text evidence="6">The sequence shown here is derived from an EMBL/GenBank/DDBJ whole genome shotgun (WGS) entry which is preliminary data.</text>
</comment>
<dbReference type="GO" id="GO:0003677">
    <property type="term" value="F:DNA binding"/>
    <property type="evidence" value="ECO:0007669"/>
    <property type="project" value="UniProtKB-KW"/>
</dbReference>
<keyword evidence="2" id="KW-0805">Transcription regulation</keyword>
<dbReference type="SUPFAM" id="SSF46785">
    <property type="entry name" value="Winged helix' DNA-binding domain"/>
    <property type="match status" value="1"/>
</dbReference>
<keyword evidence="3" id="KW-0238">DNA-binding</keyword>
<dbReference type="RefSeq" id="WP_275232055.1">
    <property type="nucleotide sequence ID" value="NZ_JARDXE010000014.1"/>
</dbReference>
<evidence type="ECO:0000313" key="7">
    <source>
        <dbReference type="Proteomes" id="UP001217325"/>
    </source>
</evidence>
<reference evidence="6" key="1">
    <citation type="submission" date="2023-02" db="EMBL/GenBank/DDBJ databases">
        <title>A novel hydrolase synthesized by Rhodococcus erythropolis HQ is responsible for the detoxification of Zearalenone.</title>
        <authorList>
            <person name="Hu J."/>
            <person name="Xu J."/>
        </authorList>
    </citation>
    <scope>NUCLEOTIDE SEQUENCE</scope>
    <source>
        <strain evidence="6">HQ</strain>
    </source>
</reference>
<evidence type="ECO:0000313" key="6">
    <source>
        <dbReference type="EMBL" id="MDE8647468.1"/>
    </source>
</evidence>
<evidence type="ECO:0000259" key="5">
    <source>
        <dbReference type="PROSITE" id="PS50931"/>
    </source>
</evidence>
<feature type="domain" description="HTH lysR-type" evidence="5">
    <location>
        <begin position="12"/>
        <end position="69"/>
    </location>
</feature>
<dbReference type="InterPro" id="IPR050950">
    <property type="entry name" value="HTH-type_LysR_regulators"/>
</dbReference>
<dbReference type="Proteomes" id="UP001217325">
    <property type="component" value="Unassembled WGS sequence"/>
</dbReference>
<dbReference type="Pfam" id="PF00126">
    <property type="entry name" value="HTH_1"/>
    <property type="match status" value="1"/>
</dbReference>
<evidence type="ECO:0000256" key="1">
    <source>
        <dbReference type="ARBA" id="ARBA00009437"/>
    </source>
</evidence>
<dbReference type="InterPro" id="IPR036390">
    <property type="entry name" value="WH_DNA-bd_sf"/>
</dbReference>
<accession>A0AAW6LSP8</accession>
<protein>
    <submittedName>
        <fullName evidence="6">LysR family transcriptional regulator</fullName>
    </submittedName>
</protein>
<dbReference type="PRINTS" id="PR00039">
    <property type="entry name" value="HTHLYSR"/>
</dbReference>
<dbReference type="InterPro" id="IPR036388">
    <property type="entry name" value="WH-like_DNA-bd_sf"/>
</dbReference>
<dbReference type="InterPro" id="IPR005119">
    <property type="entry name" value="LysR_subst-bd"/>
</dbReference>
<keyword evidence="4" id="KW-0804">Transcription</keyword>
<dbReference type="EMBL" id="JARDXE010000014">
    <property type="protein sequence ID" value="MDE8647468.1"/>
    <property type="molecule type" value="Genomic_DNA"/>
</dbReference>
<dbReference type="PROSITE" id="PS50931">
    <property type="entry name" value="HTH_LYSR"/>
    <property type="match status" value="1"/>
</dbReference>
<dbReference type="FunFam" id="1.10.10.10:FF:000001">
    <property type="entry name" value="LysR family transcriptional regulator"/>
    <property type="match status" value="1"/>
</dbReference>
<dbReference type="Pfam" id="PF03466">
    <property type="entry name" value="LysR_substrate"/>
    <property type="match status" value="1"/>
</dbReference>
<organism evidence="6 7">
    <name type="scientific">Rhodococcus qingshengii</name>
    <dbReference type="NCBI Taxonomy" id="334542"/>
    <lineage>
        <taxon>Bacteria</taxon>
        <taxon>Bacillati</taxon>
        <taxon>Actinomycetota</taxon>
        <taxon>Actinomycetes</taxon>
        <taxon>Mycobacteriales</taxon>
        <taxon>Nocardiaceae</taxon>
        <taxon>Rhodococcus</taxon>
        <taxon>Rhodococcus erythropolis group</taxon>
    </lineage>
</organism>
<dbReference type="GO" id="GO:0003700">
    <property type="term" value="F:DNA-binding transcription factor activity"/>
    <property type="evidence" value="ECO:0007669"/>
    <property type="project" value="InterPro"/>
</dbReference>
<dbReference type="PANTHER" id="PTHR30419:SF29">
    <property type="entry name" value="LYSR-FAMILY TRANSCRIPTIONAL REGULATOR"/>
    <property type="match status" value="1"/>
</dbReference>
<sequence length="305" mass="33215">MDSGNLVISSKISLKQIEYFVRTVQAESMTRAAHDLNITTSALSQQLQSLETALGHRLLVRGGSGLSLTIAGHSFFDQADRALAATERAWDMGSSPDVCTDRVVIGTFPTISHKIIPLHVATLSQRYGISNIEIRTYKDSKAIYAALNRSSIDIAVTTSLDAKVLQKVQVGREECIIACRRSVRISHGVCLSDLASQPWVGYTRQSTGLNEIFEKVARQSGILFNVVAHVSDVATALSMVEAGVGMALIPASGFRGASQEIIFARPNPTISNPVYLCSNELTDKGSRVYSVLSELSRNYWFRTTC</sequence>
<evidence type="ECO:0000256" key="2">
    <source>
        <dbReference type="ARBA" id="ARBA00023015"/>
    </source>
</evidence>
<evidence type="ECO:0000256" key="4">
    <source>
        <dbReference type="ARBA" id="ARBA00023163"/>
    </source>
</evidence>
<name>A0AAW6LSP8_RHOSG</name>
<gene>
    <name evidence="6" type="ORF">PXH69_21075</name>
</gene>
<dbReference type="GO" id="GO:0005829">
    <property type="term" value="C:cytosol"/>
    <property type="evidence" value="ECO:0007669"/>
    <property type="project" value="TreeGrafter"/>
</dbReference>
<dbReference type="CDD" id="cd05466">
    <property type="entry name" value="PBP2_LTTR_substrate"/>
    <property type="match status" value="1"/>
</dbReference>
<comment type="similarity">
    <text evidence="1">Belongs to the LysR transcriptional regulatory family.</text>
</comment>